<sequence length="93" mass="10684">MHPPAPFIRALLIDRPTYLLPSCLGRETSTAVLYFLSHCHCPWHPSWIDSTCLAGICFFCFFLFFFFVSVPLRSTPPPFFFLPLHPIKHGRTG</sequence>
<keyword evidence="1" id="KW-1133">Transmembrane helix</keyword>
<evidence type="ECO:0000313" key="2">
    <source>
        <dbReference type="EMBL" id="RAK71985.1"/>
    </source>
</evidence>
<organism evidence="2 3">
    <name type="scientific">Aspergillus fijiensis CBS 313.89</name>
    <dbReference type="NCBI Taxonomy" id="1448319"/>
    <lineage>
        <taxon>Eukaryota</taxon>
        <taxon>Fungi</taxon>
        <taxon>Dikarya</taxon>
        <taxon>Ascomycota</taxon>
        <taxon>Pezizomycotina</taxon>
        <taxon>Eurotiomycetes</taxon>
        <taxon>Eurotiomycetidae</taxon>
        <taxon>Eurotiales</taxon>
        <taxon>Aspergillaceae</taxon>
        <taxon>Aspergillus</taxon>
    </lineage>
</organism>
<evidence type="ECO:0000313" key="3">
    <source>
        <dbReference type="Proteomes" id="UP000249789"/>
    </source>
</evidence>
<dbReference type="AlphaFoldDB" id="A0A8G1VT60"/>
<dbReference type="Proteomes" id="UP000249789">
    <property type="component" value="Unassembled WGS sequence"/>
</dbReference>
<feature type="transmembrane region" description="Helical" evidence="1">
    <location>
        <begin position="53"/>
        <end position="72"/>
    </location>
</feature>
<protein>
    <submittedName>
        <fullName evidence="2">Uncharacterized protein</fullName>
    </submittedName>
</protein>
<dbReference type="GeneID" id="63857728"/>
<dbReference type="RefSeq" id="XP_040795997.1">
    <property type="nucleotide sequence ID" value="XM_040940395.1"/>
</dbReference>
<keyword evidence="3" id="KW-1185">Reference proteome</keyword>
<name>A0A8G1VT60_9EURO</name>
<gene>
    <name evidence="2" type="ORF">BO72DRAFT_295031</name>
</gene>
<keyword evidence="1" id="KW-0812">Transmembrane</keyword>
<reference evidence="2 3" key="1">
    <citation type="submission" date="2018-02" db="EMBL/GenBank/DDBJ databases">
        <title>The genomes of Aspergillus section Nigri reveals drivers in fungal speciation.</title>
        <authorList>
            <consortium name="DOE Joint Genome Institute"/>
            <person name="Vesth T.C."/>
            <person name="Nybo J."/>
            <person name="Theobald S."/>
            <person name="Brandl J."/>
            <person name="Frisvad J.C."/>
            <person name="Nielsen K.F."/>
            <person name="Lyhne E.K."/>
            <person name="Kogle M.E."/>
            <person name="Kuo A."/>
            <person name="Riley R."/>
            <person name="Clum A."/>
            <person name="Nolan M."/>
            <person name="Lipzen A."/>
            <person name="Salamov A."/>
            <person name="Henrissat B."/>
            <person name="Wiebenga A."/>
            <person name="De vries R.P."/>
            <person name="Grigoriev I.V."/>
            <person name="Mortensen U.H."/>
            <person name="Andersen M.R."/>
            <person name="Baker S.E."/>
        </authorList>
    </citation>
    <scope>NUCLEOTIDE SEQUENCE [LARGE SCALE GENOMIC DNA]</scope>
    <source>
        <strain evidence="2 3">CBS 313.89</strain>
    </source>
</reference>
<proteinExistence type="predicted"/>
<keyword evidence="1" id="KW-0472">Membrane</keyword>
<dbReference type="VEuPathDB" id="FungiDB:BO72DRAFT_295031"/>
<evidence type="ECO:0000256" key="1">
    <source>
        <dbReference type="SAM" id="Phobius"/>
    </source>
</evidence>
<dbReference type="EMBL" id="KZ824705">
    <property type="protein sequence ID" value="RAK71985.1"/>
    <property type="molecule type" value="Genomic_DNA"/>
</dbReference>
<accession>A0A8G1VT60</accession>